<keyword evidence="3" id="KW-1185">Reference proteome</keyword>
<keyword evidence="1" id="KW-0175">Coiled coil</keyword>
<reference evidence="2 3" key="1">
    <citation type="submission" date="2019-08" db="EMBL/GenBank/DDBJ databases">
        <title>A chromosome-level genome assembly, high-density linkage maps, and genome scans reveal the genomic architecture of hybrid incompatibilities underlying speciation via character displacement in darters (Percidae: Etheostominae).</title>
        <authorList>
            <person name="Moran R.L."/>
            <person name="Catchen J.M."/>
            <person name="Fuller R.C."/>
        </authorList>
    </citation>
    <scope>NUCLEOTIDE SEQUENCE [LARGE SCALE GENOMIC DNA]</scope>
    <source>
        <strain evidence="2">EspeVRDwgs_2016</strain>
        <tissue evidence="2">Muscle</tissue>
    </source>
</reference>
<dbReference type="PANTHER" id="PTHR18863">
    <property type="entry name" value="TSEC-2-RELATED"/>
    <property type="match status" value="1"/>
</dbReference>
<dbReference type="Proteomes" id="UP000327493">
    <property type="component" value="Chromosome 20"/>
</dbReference>
<gene>
    <name evidence="2" type="ORF">FQN60_008657</name>
</gene>
<comment type="caution">
    <text evidence="2">The sequence shown here is derived from an EMBL/GenBank/DDBJ whole genome shotgun (WGS) entry which is preliminary data.</text>
</comment>
<evidence type="ECO:0000313" key="2">
    <source>
        <dbReference type="EMBL" id="KAA8581917.1"/>
    </source>
</evidence>
<organism evidence="2 3">
    <name type="scientific">Etheostoma spectabile</name>
    <name type="common">orangethroat darter</name>
    <dbReference type="NCBI Taxonomy" id="54343"/>
    <lineage>
        <taxon>Eukaryota</taxon>
        <taxon>Metazoa</taxon>
        <taxon>Chordata</taxon>
        <taxon>Craniata</taxon>
        <taxon>Vertebrata</taxon>
        <taxon>Euteleostomi</taxon>
        <taxon>Actinopterygii</taxon>
        <taxon>Neopterygii</taxon>
        <taxon>Teleostei</taxon>
        <taxon>Neoteleostei</taxon>
        <taxon>Acanthomorphata</taxon>
        <taxon>Eupercaria</taxon>
        <taxon>Perciformes</taxon>
        <taxon>Percoidei</taxon>
        <taxon>Percidae</taxon>
        <taxon>Etheostomatinae</taxon>
        <taxon>Etheostoma</taxon>
    </lineage>
</organism>
<protein>
    <recommendedName>
        <fullName evidence="4">Coiled-coil domain-containing protein 170</fullName>
    </recommendedName>
</protein>
<dbReference type="InterPro" id="IPR039139">
    <property type="entry name" value="CCDC170-like"/>
</dbReference>
<name>A0A5J5CJP3_9PERO</name>
<evidence type="ECO:0000313" key="3">
    <source>
        <dbReference type="Proteomes" id="UP000327493"/>
    </source>
</evidence>
<evidence type="ECO:0008006" key="4">
    <source>
        <dbReference type="Google" id="ProtNLM"/>
    </source>
</evidence>
<feature type="coiled-coil region" evidence="1">
    <location>
        <begin position="200"/>
        <end position="234"/>
    </location>
</feature>
<dbReference type="EMBL" id="VOFY01000020">
    <property type="protein sequence ID" value="KAA8581917.1"/>
    <property type="molecule type" value="Genomic_DNA"/>
</dbReference>
<feature type="coiled-coil region" evidence="1">
    <location>
        <begin position="114"/>
        <end position="155"/>
    </location>
</feature>
<feature type="coiled-coil region" evidence="1">
    <location>
        <begin position="310"/>
        <end position="373"/>
    </location>
</feature>
<evidence type="ECO:0000256" key="1">
    <source>
        <dbReference type="SAM" id="Coils"/>
    </source>
</evidence>
<dbReference type="PANTHER" id="PTHR18863:SF4">
    <property type="entry name" value="COILED-COIL DOMAIN-CONTAINING PROTEIN 170"/>
    <property type="match status" value="1"/>
</dbReference>
<proteinExistence type="predicted"/>
<sequence>MGETGRGTDEDWFPFYVQLSSQSGPQRPEKHLPIDSCTGDVTASHERERLKMRIAVLEESVKSCEVECKASRETVLRLVAELDRERRKAASSAAALDSLKESVEMEKGTLMERLDASKRVIEATRRESQCLEKQVEELERKLHYSQGETQAAEEKLQIFLKKVAGLLQRKSENVILPTEEDMEARLCHVSGELSEQTELQHSALQRAQLAEQQVQDLRERLRGLETELLAADMHRDGLRHSKQHYEEFLEQLSETMKVDSIAVDLSFDMRLKLILSRVEQLLKQETSALVESKSLTYSLQRKYKSQKDQLESKGLHIQFLRKKMSELEEEKRNRSALQRDDAHLEVRRLQKKLERLQGELKTTKLSNTELKAQLSHTNELKVEGRGFQTQKSNSRGLFTS</sequence>
<dbReference type="AlphaFoldDB" id="A0A5J5CJP3"/>
<accession>A0A5J5CJP3</accession>